<accession>A0A0R2XJ60</accession>
<dbReference type="PANTHER" id="PTHR30146">
    <property type="entry name" value="LACI-RELATED TRANSCRIPTIONAL REPRESSOR"/>
    <property type="match status" value="1"/>
</dbReference>
<dbReference type="InterPro" id="IPR046335">
    <property type="entry name" value="LacI/GalR-like_sensor"/>
</dbReference>
<keyword evidence="3" id="KW-0804">Transcription</keyword>
<evidence type="ECO:0000259" key="4">
    <source>
        <dbReference type="PROSITE" id="PS50932"/>
    </source>
</evidence>
<dbReference type="Gene3D" id="1.10.260.40">
    <property type="entry name" value="lambda repressor-like DNA-binding domains"/>
    <property type="match status" value="1"/>
</dbReference>
<organism evidence="5 6">
    <name type="scientific">Verrucomicrobia subdivision 6 bacterium BACL9 MAG-120820-bin42</name>
    <dbReference type="NCBI Taxonomy" id="1655634"/>
    <lineage>
        <taxon>Bacteria</taxon>
        <taxon>Pseudomonadati</taxon>
        <taxon>Verrucomicrobiota</taxon>
        <taxon>Verrucomicrobiia</taxon>
        <taxon>Verrucomicrobiales</taxon>
        <taxon>Verrucomicrobia subdivision 6</taxon>
    </lineage>
</organism>
<sequence length="338" mass="35839">MKVRLRDLAESLGLSVMAVSKALRDAPDIGVATKAKVRAEADRRGYWPNEAARSLRVKQSGWVGMILPDLTSEEGAVLSGGLAEAAQESGIAVLVGLARTAKEEAEQVRAMMGRGAEAIFLLPRISTEHRSTALEIANRMGFPLLFLKRYPADVGLGSGRVSWVVRDMKGAADLVLDHLYDLGHRRVAYVGGHSAARSHALHWQAVQEGVAKRGMSLSGGATMVGLASEDAAREMKKILEKKEPPTGVICGTDGLASGVIRACVQRGVLVPSSVSVTGVGDGDFAQHGVVPLTTVRFPSLGRLGFESWKEARGGSGEMRPQLAKGELVVRDSTGKVAE</sequence>
<dbReference type="GO" id="GO:0000976">
    <property type="term" value="F:transcription cis-regulatory region binding"/>
    <property type="evidence" value="ECO:0007669"/>
    <property type="project" value="TreeGrafter"/>
</dbReference>
<reference evidence="5 6" key="1">
    <citation type="submission" date="2015-10" db="EMBL/GenBank/DDBJ databases">
        <title>Metagenome-Assembled Genomes uncover a global brackish microbiome.</title>
        <authorList>
            <person name="Hugerth L.W."/>
            <person name="Larsson J."/>
            <person name="Alneberg J."/>
            <person name="Lindh M.V."/>
            <person name="Legrand C."/>
            <person name="Pinhassi J."/>
            <person name="Andersson A.F."/>
        </authorList>
    </citation>
    <scope>NUCLEOTIDE SEQUENCE [LARGE SCALE GENOMIC DNA]</scope>
    <source>
        <strain evidence="5">BACL9 MAG-120820-bin42</strain>
    </source>
</reference>
<dbReference type="SUPFAM" id="SSF53822">
    <property type="entry name" value="Periplasmic binding protein-like I"/>
    <property type="match status" value="1"/>
</dbReference>
<keyword evidence="2" id="KW-0238">DNA-binding</keyword>
<dbReference type="InterPro" id="IPR010982">
    <property type="entry name" value="Lambda_DNA-bd_dom_sf"/>
</dbReference>
<dbReference type="Proteomes" id="UP000051557">
    <property type="component" value="Unassembled WGS sequence"/>
</dbReference>
<dbReference type="PANTHER" id="PTHR30146:SF109">
    <property type="entry name" value="HTH-TYPE TRANSCRIPTIONAL REGULATOR GALS"/>
    <property type="match status" value="1"/>
</dbReference>
<evidence type="ECO:0000256" key="2">
    <source>
        <dbReference type="ARBA" id="ARBA00023125"/>
    </source>
</evidence>
<evidence type="ECO:0000256" key="1">
    <source>
        <dbReference type="ARBA" id="ARBA00023015"/>
    </source>
</evidence>
<dbReference type="InterPro" id="IPR028082">
    <property type="entry name" value="Peripla_BP_I"/>
</dbReference>
<gene>
    <name evidence="5" type="ORF">ABS32_01685</name>
</gene>
<dbReference type="SMART" id="SM00354">
    <property type="entry name" value="HTH_LACI"/>
    <property type="match status" value="1"/>
</dbReference>
<dbReference type="Gene3D" id="3.40.50.2300">
    <property type="match status" value="2"/>
</dbReference>
<evidence type="ECO:0000256" key="3">
    <source>
        <dbReference type="ARBA" id="ARBA00023163"/>
    </source>
</evidence>
<dbReference type="PROSITE" id="PS50932">
    <property type="entry name" value="HTH_LACI_2"/>
    <property type="match status" value="1"/>
</dbReference>
<keyword evidence="1" id="KW-0805">Transcription regulation</keyword>
<protein>
    <recommendedName>
        <fullName evidence="4">HTH lacI-type domain-containing protein</fullName>
    </recommendedName>
</protein>
<dbReference type="SUPFAM" id="SSF47413">
    <property type="entry name" value="lambda repressor-like DNA-binding domains"/>
    <property type="match status" value="1"/>
</dbReference>
<feature type="domain" description="HTH lacI-type" evidence="4">
    <location>
        <begin position="3"/>
        <end position="57"/>
    </location>
</feature>
<dbReference type="AlphaFoldDB" id="A0A0R2XJ60"/>
<dbReference type="GO" id="GO:0003700">
    <property type="term" value="F:DNA-binding transcription factor activity"/>
    <property type="evidence" value="ECO:0007669"/>
    <property type="project" value="TreeGrafter"/>
</dbReference>
<comment type="caution">
    <text evidence="5">The sequence shown here is derived from an EMBL/GenBank/DDBJ whole genome shotgun (WGS) entry which is preliminary data.</text>
</comment>
<dbReference type="Pfam" id="PF13377">
    <property type="entry name" value="Peripla_BP_3"/>
    <property type="match status" value="1"/>
</dbReference>
<dbReference type="CDD" id="cd06267">
    <property type="entry name" value="PBP1_LacI_sugar_binding-like"/>
    <property type="match status" value="1"/>
</dbReference>
<name>A0A0R2XJ60_9BACT</name>
<proteinExistence type="predicted"/>
<dbReference type="InterPro" id="IPR000843">
    <property type="entry name" value="HTH_LacI"/>
</dbReference>
<evidence type="ECO:0000313" key="5">
    <source>
        <dbReference type="EMBL" id="KRP33006.1"/>
    </source>
</evidence>
<evidence type="ECO:0000313" key="6">
    <source>
        <dbReference type="Proteomes" id="UP000051557"/>
    </source>
</evidence>
<dbReference type="EMBL" id="LIDM01000037">
    <property type="protein sequence ID" value="KRP33006.1"/>
    <property type="molecule type" value="Genomic_DNA"/>
</dbReference>